<dbReference type="Gene3D" id="1.10.357.10">
    <property type="entry name" value="Tetracycline Repressor, domain 2"/>
    <property type="match status" value="1"/>
</dbReference>
<gene>
    <name evidence="6" type="ORF">M3M28_02005</name>
</gene>
<keyword evidence="2 4" id="KW-0238">DNA-binding</keyword>
<name>A0ABY4MZR4_9MICO</name>
<dbReference type="InterPro" id="IPR009057">
    <property type="entry name" value="Homeodomain-like_sf"/>
</dbReference>
<dbReference type="PANTHER" id="PTHR30055:SF234">
    <property type="entry name" value="HTH-TYPE TRANSCRIPTIONAL REGULATOR BETI"/>
    <property type="match status" value="1"/>
</dbReference>
<protein>
    <submittedName>
        <fullName evidence="6">TetR/AcrR family transcriptional regulator</fullName>
    </submittedName>
</protein>
<feature type="DNA-binding region" description="H-T-H motif" evidence="4">
    <location>
        <begin position="32"/>
        <end position="51"/>
    </location>
</feature>
<sequence>MTEPSAPAKHELAERIRTVALQEFAARGYGVSLQQIAERSGCTKANVLYHFGSKEELFRAVLAPVIEASRELERRLDVEPDFDPARGAAELMVNNRHAVRMLVFHHRSLPDAREANFFLDIIQRVAAKLAPNDPTAPTRAVVAFIGIAYVLSVDPEDADAADFPQFDVDFPGFTSLDAIAQLVCQLTLAPSL</sequence>
<evidence type="ECO:0000256" key="3">
    <source>
        <dbReference type="ARBA" id="ARBA00023163"/>
    </source>
</evidence>
<keyword evidence="1" id="KW-0805">Transcription regulation</keyword>
<dbReference type="PRINTS" id="PR00455">
    <property type="entry name" value="HTHTETR"/>
</dbReference>
<evidence type="ECO:0000256" key="1">
    <source>
        <dbReference type="ARBA" id="ARBA00023015"/>
    </source>
</evidence>
<dbReference type="SUPFAM" id="SSF46689">
    <property type="entry name" value="Homeodomain-like"/>
    <property type="match status" value="1"/>
</dbReference>
<organism evidence="6">
    <name type="scientific">Gulosibacter sediminis</name>
    <dbReference type="NCBI Taxonomy" id="1729695"/>
    <lineage>
        <taxon>Bacteria</taxon>
        <taxon>Bacillati</taxon>
        <taxon>Actinomycetota</taxon>
        <taxon>Actinomycetes</taxon>
        <taxon>Micrococcales</taxon>
        <taxon>Microbacteriaceae</taxon>
        <taxon>Gulosibacter</taxon>
    </lineage>
</organism>
<evidence type="ECO:0000259" key="5">
    <source>
        <dbReference type="PROSITE" id="PS50977"/>
    </source>
</evidence>
<keyword evidence="3" id="KW-0804">Transcription</keyword>
<dbReference type="PANTHER" id="PTHR30055">
    <property type="entry name" value="HTH-TYPE TRANSCRIPTIONAL REGULATOR RUTR"/>
    <property type="match status" value="1"/>
</dbReference>
<evidence type="ECO:0000256" key="2">
    <source>
        <dbReference type="ARBA" id="ARBA00023125"/>
    </source>
</evidence>
<reference evidence="6" key="1">
    <citation type="submission" date="2022-05" db="EMBL/GenBank/DDBJ databases">
        <title>Complete genome sequence of toluene-degrading Gulosibacter sediminis strain ACHW.36C.</title>
        <authorList>
            <person name="Wai A.C."/>
            <person name="Lai G.K."/>
            <person name="Griffin S.D."/>
            <person name="Leung F.C."/>
        </authorList>
    </citation>
    <scope>NUCLEOTIDE SEQUENCE [LARGE SCALE GENOMIC DNA]</scope>
    <source>
        <strain evidence="6">ACHW.36C</strain>
    </source>
</reference>
<dbReference type="Pfam" id="PF00440">
    <property type="entry name" value="TetR_N"/>
    <property type="match status" value="1"/>
</dbReference>
<dbReference type="InterPro" id="IPR050109">
    <property type="entry name" value="HTH-type_TetR-like_transc_reg"/>
</dbReference>
<proteinExistence type="predicted"/>
<evidence type="ECO:0000256" key="4">
    <source>
        <dbReference type="PROSITE-ProRule" id="PRU00335"/>
    </source>
</evidence>
<dbReference type="InterPro" id="IPR001647">
    <property type="entry name" value="HTH_TetR"/>
</dbReference>
<feature type="domain" description="HTH tetR-type" evidence="5">
    <location>
        <begin position="10"/>
        <end position="69"/>
    </location>
</feature>
<evidence type="ECO:0000313" key="6">
    <source>
        <dbReference type="EMBL" id="UQN15269.1"/>
    </source>
</evidence>
<accession>A0ABY4MZR4</accession>
<dbReference type="PROSITE" id="PS50977">
    <property type="entry name" value="HTH_TETR_2"/>
    <property type="match status" value="1"/>
</dbReference>
<dbReference type="EMBL" id="CP097160">
    <property type="protein sequence ID" value="UQN15269.1"/>
    <property type="molecule type" value="Genomic_DNA"/>
</dbReference>